<evidence type="ECO:0000313" key="3">
    <source>
        <dbReference type="EMBL" id="HJB12387.1"/>
    </source>
</evidence>
<protein>
    <submittedName>
        <fullName evidence="3">DNA-binding protein</fullName>
    </submittedName>
</protein>
<dbReference type="Proteomes" id="UP000823824">
    <property type="component" value="Unassembled WGS sequence"/>
</dbReference>
<feature type="domain" description="PPC" evidence="2">
    <location>
        <begin position="1"/>
        <end position="128"/>
    </location>
</feature>
<comment type="caution">
    <text evidence="3">The sequence shown here is derived from an EMBL/GenBank/DDBJ whole genome shotgun (WGS) entry which is preliminary data.</text>
</comment>
<dbReference type="PANTHER" id="PTHR34988:SF1">
    <property type="entry name" value="DNA-BINDING PROTEIN"/>
    <property type="match status" value="1"/>
</dbReference>
<feature type="region of interest" description="Disordered" evidence="1">
    <location>
        <begin position="115"/>
        <end position="143"/>
    </location>
</feature>
<dbReference type="PROSITE" id="PS51742">
    <property type="entry name" value="PPC"/>
    <property type="match status" value="1"/>
</dbReference>
<reference evidence="3" key="2">
    <citation type="submission" date="2021-04" db="EMBL/GenBank/DDBJ databases">
        <authorList>
            <person name="Gilroy R."/>
        </authorList>
    </citation>
    <scope>NUCLEOTIDE SEQUENCE</scope>
    <source>
        <strain evidence="3">ChiBcec18-1249</strain>
    </source>
</reference>
<organism evidence="3 4">
    <name type="scientific">Candidatus Oscillibacter excrementigallinarum</name>
    <dbReference type="NCBI Taxonomy" id="2838716"/>
    <lineage>
        <taxon>Bacteria</taxon>
        <taxon>Bacillati</taxon>
        <taxon>Bacillota</taxon>
        <taxon>Clostridia</taxon>
        <taxon>Eubacteriales</taxon>
        <taxon>Oscillospiraceae</taxon>
        <taxon>Oscillibacter</taxon>
    </lineage>
</organism>
<evidence type="ECO:0000259" key="2">
    <source>
        <dbReference type="PROSITE" id="PS51742"/>
    </source>
</evidence>
<keyword evidence="3" id="KW-0238">DNA-binding</keyword>
<evidence type="ECO:0000313" key="4">
    <source>
        <dbReference type="Proteomes" id="UP000823824"/>
    </source>
</evidence>
<dbReference type="AlphaFoldDB" id="A0A9D2LGV3"/>
<proteinExistence type="predicted"/>
<gene>
    <name evidence="3" type="ORF">H9787_01595</name>
</gene>
<dbReference type="Gene3D" id="3.30.1330.80">
    <property type="entry name" value="Hypothetical protein, similar to alpha- acetolactate decarboxylase, domain 2"/>
    <property type="match status" value="1"/>
</dbReference>
<dbReference type="CDD" id="cd11378">
    <property type="entry name" value="DUF296"/>
    <property type="match status" value="1"/>
</dbReference>
<dbReference type="GO" id="GO:0003677">
    <property type="term" value="F:DNA binding"/>
    <property type="evidence" value="ECO:0007669"/>
    <property type="project" value="UniProtKB-KW"/>
</dbReference>
<accession>A0A9D2LGV3</accession>
<dbReference type="InterPro" id="IPR005175">
    <property type="entry name" value="PPC_dom"/>
</dbReference>
<name>A0A9D2LGV3_9FIRM</name>
<sequence length="143" mass="15615">MYHCFRLHRGQDLYEAIEAYVNDHHIAAGAVVSGVGCVSRWRLRDATGIQVRGGEEDVEIVSLMGTVSEHGCHLHASFSRADLSAFGGHLLPGCVVNTTAEIVLAEIPDRVFTRQPDSETGYDELVIAPAPSKETMNDRREGP</sequence>
<dbReference type="Pfam" id="PF03479">
    <property type="entry name" value="PCC"/>
    <property type="match status" value="1"/>
</dbReference>
<dbReference type="SUPFAM" id="SSF117856">
    <property type="entry name" value="AF0104/ALDC/Ptd012-like"/>
    <property type="match status" value="1"/>
</dbReference>
<dbReference type="EMBL" id="DWZJ01000012">
    <property type="protein sequence ID" value="HJB12387.1"/>
    <property type="molecule type" value="Genomic_DNA"/>
</dbReference>
<dbReference type="PANTHER" id="PTHR34988">
    <property type="entry name" value="PROTEIN, PUTATIVE-RELATED"/>
    <property type="match status" value="1"/>
</dbReference>
<evidence type="ECO:0000256" key="1">
    <source>
        <dbReference type="SAM" id="MobiDB-lite"/>
    </source>
</evidence>
<reference evidence="3" key="1">
    <citation type="journal article" date="2021" name="PeerJ">
        <title>Extensive microbial diversity within the chicken gut microbiome revealed by metagenomics and culture.</title>
        <authorList>
            <person name="Gilroy R."/>
            <person name="Ravi A."/>
            <person name="Getino M."/>
            <person name="Pursley I."/>
            <person name="Horton D.L."/>
            <person name="Alikhan N.F."/>
            <person name="Baker D."/>
            <person name="Gharbi K."/>
            <person name="Hall N."/>
            <person name="Watson M."/>
            <person name="Adriaenssens E.M."/>
            <person name="Foster-Nyarko E."/>
            <person name="Jarju S."/>
            <person name="Secka A."/>
            <person name="Antonio M."/>
            <person name="Oren A."/>
            <person name="Chaudhuri R.R."/>
            <person name="La Ragione R."/>
            <person name="Hildebrand F."/>
            <person name="Pallen M.J."/>
        </authorList>
    </citation>
    <scope>NUCLEOTIDE SEQUENCE</scope>
    <source>
        <strain evidence="3">ChiBcec18-1249</strain>
    </source>
</reference>